<gene>
    <name evidence="1" type="ORF">LVIROSA_LOCUS16220</name>
</gene>
<dbReference type="AlphaFoldDB" id="A0AAU9MNC2"/>
<organism evidence="1 2">
    <name type="scientific">Lactuca virosa</name>
    <dbReference type="NCBI Taxonomy" id="75947"/>
    <lineage>
        <taxon>Eukaryota</taxon>
        <taxon>Viridiplantae</taxon>
        <taxon>Streptophyta</taxon>
        <taxon>Embryophyta</taxon>
        <taxon>Tracheophyta</taxon>
        <taxon>Spermatophyta</taxon>
        <taxon>Magnoliopsida</taxon>
        <taxon>eudicotyledons</taxon>
        <taxon>Gunneridae</taxon>
        <taxon>Pentapetalae</taxon>
        <taxon>asterids</taxon>
        <taxon>campanulids</taxon>
        <taxon>Asterales</taxon>
        <taxon>Asteraceae</taxon>
        <taxon>Cichorioideae</taxon>
        <taxon>Cichorieae</taxon>
        <taxon>Lactucinae</taxon>
        <taxon>Lactuca</taxon>
    </lineage>
</organism>
<dbReference type="EMBL" id="CAKMRJ010002694">
    <property type="protein sequence ID" value="CAH1429353.1"/>
    <property type="molecule type" value="Genomic_DNA"/>
</dbReference>
<proteinExistence type="predicted"/>
<name>A0AAU9MNC2_9ASTR</name>
<keyword evidence="2" id="KW-1185">Reference proteome</keyword>
<evidence type="ECO:0000313" key="1">
    <source>
        <dbReference type="EMBL" id="CAH1429353.1"/>
    </source>
</evidence>
<dbReference type="Proteomes" id="UP001157418">
    <property type="component" value="Unassembled WGS sequence"/>
</dbReference>
<evidence type="ECO:0000313" key="2">
    <source>
        <dbReference type="Proteomes" id="UP001157418"/>
    </source>
</evidence>
<reference evidence="1 2" key="1">
    <citation type="submission" date="2022-01" db="EMBL/GenBank/DDBJ databases">
        <authorList>
            <person name="Xiong W."/>
            <person name="Schranz E."/>
        </authorList>
    </citation>
    <scope>NUCLEOTIDE SEQUENCE [LARGE SCALE GENOMIC DNA]</scope>
</reference>
<sequence length="131" mass="14966">MIVDVSHPSFDVSTLSKLGFPFDPFSLPVHSDHLKSFARHFVSSRRRHIHCHRSHSYFRRHPPIPPVLASNTFYTALAQQRLWLGYELHLVVIVFRNGGVYCGDRINPEEVMGPVVINVTIGIDHRGNKTL</sequence>
<protein>
    <submittedName>
        <fullName evidence="1">Uncharacterized protein</fullName>
    </submittedName>
</protein>
<comment type="caution">
    <text evidence="1">The sequence shown here is derived from an EMBL/GenBank/DDBJ whole genome shotgun (WGS) entry which is preliminary data.</text>
</comment>
<accession>A0AAU9MNC2</accession>